<dbReference type="InterPro" id="IPR050390">
    <property type="entry name" value="C5-Methyltransferase"/>
</dbReference>
<sequence>MLNIVDLFSGAGGLTEGFRLKKYFNFICHVEMDKDACSSLELRNIYYYLKHRNNLEYYYNYIQNNISKDELYKFIPKKIVKDILNIEISKQTIPVIFNFIDTKLKGKSVDGIIGGPPCQAYSLVGRVRNEKKKLTDERIYLYKYYLDFLKKYNPKFFIFENVKGLLSFKDVEGEFLFPKIIKEFNNCGYSIEYNIIDVAEYGVSQKRERLILIGYRNDLNIKVSFFKYLSKYKETAPLLKELLSDLPQIEAGKSFDKYIGINFNEVVRKYIRDNKEIILTQHVARPHNINDLAIYKIVLEAKIRGKNLKYDDLPEKLRTHSNLSSFLDRYKALDYNSVSHTIVAHISKDGHYYIHPDLNQNRSITVREAARIQGFSDDFYFEHSRTAAFKQIGNAVPPILSKKIAISILELLKDIKK</sequence>
<keyword evidence="1 5" id="KW-0489">Methyltransferase</keyword>
<dbReference type="GO" id="GO:0032259">
    <property type="term" value="P:methylation"/>
    <property type="evidence" value="ECO:0007669"/>
    <property type="project" value="UniProtKB-KW"/>
</dbReference>
<dbReference type="InterPro" id="IPR031303">
    <property type="entry name" value="C5_meth_CS"/>
</dbReference>
<evidence type="ECO:0000256" key="2">
    <source>
        <dbReference type="ARBA" id="ARBA00022679"/>
    </source>
</evidence>
<comment type="similarity">
    <text evidence="5 6">Belongs to the class I-like SAM-binding methyltransferase superfamily. C5-methyltransferase family.</text>
</comment>
<evidence type="ECO:0000256" key="5">
    <source>
        <dbReference type="PROSITE-ProRule" id="PRU01016"/>
    </source>
</evidence>
<accession>A0A2C6C747</accession>
<dbReference type="RefSeq" id="WP_098997589.1">
    <property type="nucleotide sequence ID" value="NZ_CP077153.1"/>
</dbReference>
<dbReference type="PROSITE" id="PS51679">
    <property type="entry name" value="SAM_MT_C5"/>
    <property type="match status" value="1"/>
</dbReference>
<gene>
    <name evidence="8" type="ORF">CBG56_08510</name>
</gene>
<comment type="catalytic activity">
    <reaction evidence="7">
        <text>a 2'-deoxycytidine in DNA + S-adenosyl-L-methionine = a 5-methyl-2'-deoxycytidine in DNA + S-adenosyl-L-homocysteine + H(+)</text>
        <dbReference type="Rhea" id="RHEA:13681"/>
        <dbReference type="Rhea" id="RHEA-COMP:11369"/>
        <dbReference type="Rhea" id="RHEA-COMP:11370"/>
        <dbReference type="ChEBI" id="CHEBI:15378"/>
        <dbReference type="ChEBI" id="CHEBI:57856"/>
        <dbReference type="ChEBI" id="CHEBI:59789"/>
        <dbReference type="ChEBI" id="CHEBI:85452"/>
        <dbReference type="ChEBI" id="CHEBI:85454"/>
        <dbReference type="EC" id="2.1.1.37"/>
    </reaction>
</comment>
<dbReference type="PANTHER" id="PTHR10629">
    <property type="entry name" value="CYTOSINE-SPECIFIC METHYLTRANSFERASE"/>
    <property type="match status" value="1"/>
</dbReference>
<dbReference type="Gene3D" id="3.40.50.150">
    <property type="entry name" value="Vaccinia Virus protein VP39"/>
    <property type="match status" value="1"/>
</dbReference>
<dbReference type="SUPFAM" id="SSF53335">
    <property type="entry name" value="S-adenosyl-L-methionine-dependent methyltransferases"/>
    <property type="match status" value="1"/>
</dbReference>
<evidence type="ECO:0000313" key="8">
    <source>
        <dbReference type="EMBL" id="PHI12273.1"/>
    </source>
</evidence>
<dbReference type="PANTHER" id="PTHR10629:SF52">
    <property type="entry name" value="DNA (CYTOSINE-5)-METHYLTRANSFERASE 1"/>
    <property type="match status" value="1"/>
</dbReference>
<dbReference type="Pfam" id="PF00145">
    <property type="entry name" value="DNA_methylase"/>
    <property type="match status" value="2"/>
</dbReference>
<dbReference type="GO" id="GO:0003886">
    <property type="term" value="F:DNA (cytosine-5-)-methyltransferase activity"/>
    <property type="evidence" value="ECO:0007669"/>
    <property type="project" value="UniProtKB-EC"/>
</dbReference>
<dbReference type="InterPro" id="IPR001525">
    <property type="entry name" value="C5_MeTfrase"/>
</dbReference>
<evidence type="ECO:0000256" key="4">
    <source>
        <dbReference type="ARBA" id="ARBA00022747"/>
    </source>
</evidence>
<dbReference type="AlphaFoldDB" id="A0A2C6C747"/>
<evidence type="ECO:0000256" key="6">
    <source>
        <dbReference type="RuleBase" id="RU000416"/>
    </source>
</evidence>
<proteinExistence type="inferred from homology"/>
<dbReference type="EC" id="2.1.1.37" evidence="7"/>
<reference evidence="8 9" key="1">
    <citation type="submission" date="2017-06" db="EMBL/GenBank/DDBJ databases">
        <title>Draft genome sequence of Fusobacterium nucleatum subsp. polymorphum KCOM 1274 (=ChDC F309).</title>
        <authorList>
            <person name="Kook J.-K."/>
            <person name="Park S.-N."/>
            <person name="Lim Y.K."/>
            <person name="Roh H."/>
        </authorList>
    </citation>
    <scope>NUCLEOTIDE SEQUENCE [LARGE SCALE GENOMIC DNA]</scope>
    <source>
        <strain evidence="9">KCOM 1274 (ChDC F309)</strain>
    </source>
</reference>
<evidence type="ECO:0000313" key="9">
    <source>
        <dbReference type="Proteomes" id="UP000224507"/>
    </source>
</evidence>
<name>A0A2C6C747_FUSNP</name>
<dbReference type="PROSITE" id="PS00094">
    <property type="entry name" value="C5_MTASE_1"/>
    <property type="match status" value="1"/>
</dbReference>
<feature type="active site" evidence="5">
    <location>
        <position position="118"/>
    </location>
</feature>
<keyword evidence="3 5" id="KW-0949">S-adenosyl-L-methionine</keyword>
<dbReference type="Proteomes" id="UP000224507">
    <property type="component" value="Unassembled WGS sequence"/>
</dbReference>
<evidence type="ECO:0000256" key="7">
    <source>
        <dbReference type="RuleBase" id="RU000417"/>
    </source>
</evidence>
<dbReference type="Gene3D" id="3.90.120.10">
    <property type="entry name" value="DNA Methylase, subunit A, domain 2"/>
    <property type="match status" value="1"/>
</dbReference>
<comment type="caution">
    <text evidence="8">The sequence shown here is derived from an EMBL/GenBank/DDBJ whole genome shotgun (WGS) entry which is preliminary data.</text>
</comment>
<dbReference type="PROSITE" id="PS00095">
    <property type="entry name" value="C5_MTASE_2"/>
    <property type="match status" value="1"/>
</dbReference>
<keyword evidence="4" id="KW-0680">Restriction system</keyword>
<dbReference type="GO" id="GO:0003677">
    <property type="term" value="F:DNA binding"/>
    <property type="evidence" value="ECO:0007669"/>
    <property type="project" value="TreeGrafter"/>
</dbReference>
<dbReference type="NCBIfam" id="TIGR00675">
    <property type="entry name" value="dcm"/>
    <property type="match status" value="1"/>
</dbReference>
<dbReference type="InterPro" id="IPR029063">
    <property type="entry name" value="SAM-dependent_MTases_sf"/>
</dbReference>
<dbReference type="GO" id="GO:0044027">
    <property type="term" value="P:negative regulation of gene expression via chromosomal CpG island methylation"/>
    <property type="evidence" value="ECO:0007669"/>
    <property type="project" value="TreeGrafter"/>
</dbReference>
<dbReference type="PRINTS" id="PR00105">
    <property type="entry name" value="C5METTRFRASE"/>
</dbReference>
<organism evidence="8 9">
    <name type="scientific">Fusobacterium nucleatum subsp. polymorphum</name>
    <name type="common">Fusobacterium polymorphum</name>
    <dbReference type="NCBI Taxonomy" id="76857"/>
    <lineage>
        <taxon>Bacteria</taxon>
        <taxon>Fusobacteriati</taxon>
        <taxon>Fusobacteriota</taxon>
        <taxon>Fusobacteriia</taxon>
        <taxon>Fusobacteriales</taxon>
        <taxon>Fusobacteriaceae</taxon>
        <taxon>Fusobacterium</taxon>
    </lineage>
</organism>
<dbReference type="EMBL" id="NIRO01000010">
    <property type="protein sequence ID" value="PHI12273.1"/>
    <property type="molecule type" value="Genomic_DNA"/>
</dbReference>
<dbReference type="GO" id="GO:0009307">
    <property type="term" value="P:DNA restriction-modification system"/>
    <property type="evidence" value="ECO:0007669"/>
    <property type="project" value="UniProtKB-KW"/>
</dbReference>
<evidence type="ECO:0000256" key="3">
    <source>
        <dbReference type="ARBA" id="ARBA00022691"/>
    </source>
</evidence>
<keyword evidence="2 5" id="KW-0808">Transferase</keyword>
<evidence type="ECO:0000256" key="1">
    <source>
        <dbReference type="ARBA" id="ARBA00022603"/>
    </source>
</evidence>
<dbReference type="InterPro" id="IPR018117">
    <property type="entry name" value="C5_DNA_meth_AS"/>
</dbReference>
<protein>
    <recommendedName>
        <fullName evidence="7">Cytosine-specific methyltransferase</fullName>
        <ecNumber evidence="7">2.1.1.37</ecNumber>
    </recommendedName>
</protein>